<evidence type="ECO:0000313" key="3">
    <source>
        <dbReference type="EMBL" id="CAJ0955780.1"/>
    </source>
</evidence>
<proteinExistence type="predicted"/>
<dbReference type="Gene3D" id="1.25.10.10">
    <property type="entry name" value="Leucine-rich Repeat Variant"/>
    <property type="match status" value="1"/>
</dbReference>
<sequence length="570" mass="63087">EMKTDLNLLLECLKFQMDNPDSQKETLAAVRSICQDNSDACHYFRDIGGLIFLNNLAKSSAHSLLKEASLYTLAILAESNVYCQQTLCTAAIFEDVHTILSDEASSVNLKRMSVFLFLVLVSNNKTGQSLARESGCMETLLILFSKILRCNAVQASGNTDPQYQLWSSVCSALCVCVNNPQNEENQKLGSSAFPQAIERLQGSLQQETVRPICSMIGLTVANSRFAQDYFASIGGLDILADVLSHLVNGLQERSLDFRLAIVVTKTLDACITENSKSVCRLEKHNIISSLMNLLSCGNLEAEDKFSIVLTVGHLTEACACALRILFSIGLHDTSVEDDGHALVSLRKGRSLDEDVVKVRKKYQSPDPQDGYQRRHDLRENPGSGCETERQGYELKTVLEHRKAQESVMLGCGAETLSVNERIPRGDPGSASSRTNQRERCLHEYWGKAEEIFHKIQKLQQEYDEDTENIQGPEREENAASAHGKSIVASMPRFPNLVNPPKYRDDRSRATGFHGEILDTADCEQPTSFATLRDDLPSCKSLIILSFVSIDISRVGAMIHVSPLGAQLSEM</sequence>
<evidence type="ECO:0008006" key="5">
    <source>
        <dbReference type="Google" id="ProtNLM"/>
    </source>
</evidence>
<organism evidence="3 4">
    <name type="scientific">Ranitomeya imitator</name>
    <name type="common">mimic poison frog</name>
    <dbReference type="NCBI Taxonomy" id="111125"/>
    <lineage>
        <taxon>Eukaryota</taxon>
        <taxon>Metazoa</taxon>
        <taxon>Chordata</taxon>
        <taxon>Craniata</taxon>
        <taxon>Vertebrata</taxon>
        <taxon>Euteleostomi</taxon>
        <taxon>Amphibia</taxon>
        <taxon>Batrachia</taxon>
        <taxon>Anura</taxon>
        <taxon>Neobatrachia</taxon>
        <taxon>Hyloidea</taxon>
        <taxon>Dendrobatidae</taxon>
        <taxon>Dendrobatinae</taxon>
        <taxon>Ranitomeya</taxon>
    </lineage>
</organism>
<keyword evidence="4" id="KW-1185">Reference proteome</keyword>
<dbReference type="PANTHER" id="PTHR14014">
    <property type="entry name" value="TELOMERE REPEATS-BINDING BOUQUET FORMATION PROTEIN 1"/>
    <property type="match status" value="1"/>
</dbReference>
<reference evidence="3" key="1">
    <citation type="submission" date="2023-07" db="EMBL/GenBank/DDBJ databases">
        <authorList>
            <person name="Stuckert A."/>
        </authorList>
    </citation>
    <scope>NUCLEOTIDE SEQUENCE</scope>
</reference>
<dbReference type="InterPro" id="IPR042359">
    <property type="entry name" value="TERB1"/>
</dbReference>
<evidence type="ECO:0000313" key="4">
    <source>
        <dbReference type="Proteomes" id="UP001176940"/>
    </source>
</evidence>
<feature type="region of interest" description="Disordered" evidence="2">
    <location>
        <begin position="356"/>
        <end position="389"/>
    </location>
</feature>
<dbReference type="PANTHER" id="PTHR14014:SF0">
    <property type="entry name" value="TELOMERE REPEATS-BINDING BOUQUET FORMATION PROTEIN 1"/>
    <property type="match status" value="1"/>
</dbReference>
<protein>
    <recommendedName>
        <fullName evidence="5">Telomere repeats-binding bouquet formation protein 1</fullName>
    </recommendedName>
</protein>
<name>A0ABN9M0I4_9NEOB</name>
<gene>
    <name evidence="3" type="ORF">RIMI_LOCUS15246613</name>
</gene>
<evidence type="ECO:0000256" key="2">
    <source>
        <dbReference type="SAM" id="MobiDB-lite"/>
    </source>
</evidence>
<feature type="coiled-coil region" evidence="1">
    <location>
        <begin position="448"/>
        <end position="475"/>
    </location>
</feature>
<accession>A0ABN9M0I4</accession>
<dbReference type="Proteomes" id="UP001176940">
    <property type="component" value="Unassembled WGS sequence"/>
</dbReference>
<comment type="caution">
    <text evidence="3">The sequence shown here is derived from an EMBL/GenBank/DDBJ whole genome shotgun (WGS) entry which is preliminary data.</text>
</comment>
<evidence type="ECO:0000256" key="1">
    <source>
        <dbReference type="SAM" id="Coils"/>
    </source>
</evidence>
<feature type="non-terminal residue" evidence="3">
    <location>
        <position position="1"/>
    </location>
</feature>
<dbReference type="InterPro" id="IPR011989">
    <property type="entry name" value="ARM-like"/>
</dbReference>
<dbReference type="EMBL" id="CAUEEQ010040693">
    <property type="protein sequence ID" value="CAJ0955780.1"/>
    <property type="molecule type" value="Genomic_DNA"/>
</dbReference>
<dbReference type="InterPro" id="IPR016024">
    <property type="entry name" value="ARM-type_fold"/>
</dbReference>
<dbReference type="SUPFAM" id="SSF48371">
    <property type="entry name" value="ARM repeat"/>
    <property type="match status" value="1"/>
</dbReference>
<keyword evidence="1" id="KW-0175">Coiled coil</keyword>